<dbReference type="InterPro" id="IPR007627">
    <property type="entry name" value="RNA_pol_sigma70_r2"/>
</dbReference>
<evidence type="ECO:0000256" key="3">
    <source>
        <dbReference type="ARBA" id="ARBA00023163"/>
    </source>
</evidence>
<accession>A0A7W5E2F6</accession>
<evidence type="ECO:0000259" key="4">
    <source>
        <dbReference type="Pfam" id="PF04542"/>
    </source>
</evidence>
<dbReference type="Gene3D" id="1.10.1740.10">
    <property type="match status" value="1"/>
</dbReference>
<comment type="caution">
    <text evidence="5">The sequence shown here is derived from an EMBL/GenBank/DDBJ whole genome shotgun (WGS) entry which is preliminary data.</text>
</comment>
<dbReference type="SUPFAM" id="SSF88946">
    <property type="entry name" value="Sigma2 domain of RNA polymerase sigma factors"/>
    <property type="match status" value="1"/>
</dbReference>
<gene>
    <name evidence="5" type="ORF">FHS27_004825</name>
</gene>
<keyword evidence="6" id="KW-1185">Reference proteome</keyword>
<sequence length="179" mass="20714">MNDSSQDERYERFVGLLSRYEPSIRSYVHTLLPGGQGIDDVCQETALECWRKFADFDDQGDEASFIRWACVIAHFKVLSWVRDHSRDRLVFRESILRTIADRAIEDSDQKTTKLNAMERCLKSMDQENRQLLLSIYSPGKSVVGISQETGQAVGRLYRRIRGLRKSLLDCIRYRIAEGC</sequence>
<dbReference type="NCBIfam" id="TIGR02989">
    <property type="entry name" value="Sig-70_gvs1"/>
    <property type="match status" value="1"/>
</dbReference>
<dbReference type="GO" id="GO:0006352">
    <property type="term" value="P:DNA-templated transcription initiation"/>
    <property type="evidence" value="ECO:0007669"/>
    <property type="project" value="InterPro"/>
</dbReference>
<dbReference type="InterPro" id="IPR014284">
    <property type="entry name" value="RNA_pol_sigma-70_dom"/>
</dbReference>
<keyword evidence="1" id="KW-0805">Transcription regulation</keyword>
<dbReference type="EMBL" id="JACHXU010000019">
    <property type="protein sequence ID" value="MBB3208991.1"/>
    <property type="molecule type" value="Genomic_DNA"/>
</dbReference>
<evidence type="ECO:0000313" key="6">
    <source>
        <dbReference type="Proteomes" id="UP000536179"/>
    </source>
</evidence>
<name>A0A7W5E2F6_9BACT</name>
<reference evidence="5 6" key="1">
    <citation type="submission" date="2020-08" db="EMBL/GenBank/DDBJ databases">
        <title>Genomic Encyclopedia of Type Strains, Phase III (KMG-III): the genomes of soil and plant-associated and newly described type strains.</title>
        <authorList>
            <person name="Whitman W."/>
        </authorList>
    </citation>
    <scope>NUCLEOTIDE SEQUENCE [LARGE SCALE GENOMIC DNA]</scope>
    <source>
        <strain evidence="5 6">CECT 8075</strain>
    </source>
</reference>
<protein>
    <submittedName>
        <fullName evidence="5">RNA polymerase sigma-70 factor (ECF subfamily)</fullName>
    </submittedName>
</protein>
<evidence type="ECO:0000313" key="5">
    <source>
        <dbReference type="EMBL" id="MBB3208991.1"/>
    </source>
</evidence>
<proteinExistence type="predicted"/>
<dbReference type="InterPro" id="IPR014331">
    <property type="entry name" value="RNA_pol_sigma70_ECF_RHOBA"/>
</dbReference>
<dbReference type="Proteomes" id="UP000536179">
    <property type="component" value="Unassembled WGS sequence"/>
</dbReference>
<dbReference type="NCBIfam" id="TIGR02937">
    <property type="entry name" value="sigma70-ECF"/>
    <property type="match status" value="1"/>
</dbReference>
<dbReference type="AlphaFoldDB" id="A0A7W5E2F6"/>
<dbReference type="PANTHER" id="PTHR43133:SF51">
    <property type="entry name" value="RNA POLYMERASE SIGMA FACTOR"/>
    <property type="match status" value="1"/>
</dbReference>
<keyword evidence="2" id="KW-0731">Sigma factor</keyword>
<keyword evidence="3" id="KW-0804">Transcription</keyword>
<organism evidence="5 6">
    <name type="scientific">Aporhodopirellula rubra</name>
    <dbReference type="NCBI Taxonomy" id="980271"/>
    <lineage>
        <taxon>Bacteria</taxon>
        <taxon>Pseudomonadati</taxon>
        <taxon>Planctomycetota</taxon>
        <taxon>Planctomycetia</taxon>
        <taxon>Pirellulales</taxon>
        <taxon>Pirellulaceae</taxon>
        <taxon>Aporhodopirellula</taxon>
    </lineage>
</organism>
<feature type="domain" description="RNA polymerase sigma-70 region 2" evidence="4">
    <location>
        <begin position="16"/>
        <end position="86"/>
    </location>
</feature>
<dbReference type="GO" id="GO:0016987">
    <property type="term" value="F:sigma factor activity"/>
    <property type="evidence" value="ECO:0007669"/>
    <property type="project" value="UniProtKB-KW"/>
</dbReference>
<evidence type="ECO:0000256" key="2">
    <source>
        <dbReference type="ARBA" id="ARBA00023082"/>
    </source>
</evidence>
<dbReference type="PANTHER" id="PTHR43133">
    <property type="entry name" value="RNA POLYMERASE ECF-TYPE SIGMA FACTO"/>
    <property type="match status" value="1"/>
</dbReference>
<evidence type="ECO:0000256" key="1">
    <source>
        <dbReference type="ARBA" id="ARBA00023015"/>
    </source>
</evidence>
<dbReference type="InterPro" id="IPR039425">
    <property type="entry name" value="RNA_pol_sigma-70-like"/>
</dbReference>
<dbReference type="InterPro" id="IPR013325">
    <property type="entry name" value="RNA_pol_sigma_r2"/>
</dbReference>
<dbReference type="Pfam" id="PF04542">
    <property type="entry name" value="Sigma70_r2"/>
    <property type="match status" value="1"/>
</dbReference>